<dbReference type="EMBL" id="ML732261">
    <property type="protein sequence ID" value="KAB8071866.1"/>
    <property type="molecule type" value="Genomic_DNA"/>
</dbReference>
<dbReference type="PANTHER" id="PTHR40640">
    <property type="entry name" value="ANCHORED GLYCOPROTEIN, PUTATIVE (AFU_ORTHOLOGUE AFUA_8G04860)-RELATED"/>
    <property type="match status" value="1"/>
</dbReference>
<organism evidence="3 4">
    <name type="scientific">Aspergillus leporis</name>
    <dbReference type="NCBI Taxonomy" id="41062"/>
    <lineage>
        <taxon>Eukaryota</taxon>
        <taxon>Fungi</taxon>
        <taxon>Dikarya</taxon>
        <taxon>Ascomycota</taxon>
        <taxon>Pezizomycotina</taxon>
        <taxon>Eurotiomycetes</taxon>
        <taxon>Eurotiomycetidae</taxon>
        <taxon>Eurotiales</taxon>
        <taxon>Aspergillaceae</taxon>
        <taxon>Aspergillus</taxon>
        <taxon>Aspergillus subgen. Circumdati</taxon>
    </lineage>
</organism>
<accession>A0A5N5WTJ1</accession>
<keyword evidence="2" id="KW-0732">Signal</keyword>
<evidence type="ECO:0000256" key="1">
    <source>
        <dbReference type="SAM" id="MobiDB-lite"/>
    </source>
</evidence>
<dbReference type="PANTHER" id="PTHR40640:SF1">
    <property type="entry name" value="ANCHORED GLYCOPROTEIN, PUTATIVE (AFU_ORTHOLOGUE AFUA_8G04860)-RELATED"/>
    <property type="match status" value="1"/>
</dbReference>
<gene>
    <name evidence="3" type="ORF">BDV29DRAFT_159063</name>
</gene>
<dbReference type="AlphaFoldDB" id="A0A5N5WTJ1"/>
<proteinExistence type="predicted"/>
<evidence type="ECO:0000256" key="2">
    <source>
        <dbReference type="SAM" id="SignalP"/>
    </source>
</evidence>
<evidence type="ECO:0000313" key="3">
    <source>
        <dbReference type="EMBL" id="KAB8071866.1"/>
    </source>
</evidence>
<feature type="chain" id="PRO_5025029608" description="GPI anchored protein" evidence="2">
    <location>
        <begin position="18"/>
        <end position="217"/>
    </location>
</feature>
<name>A0A5N5WTJ1_9EURO</name>
<dbReference type="OrthoDB" id="4991875at2759"/>
<evidence type="ECO:0008006" key="5">
    <source>
        <dbReference type="Google" id="ProtNLM"/>
    </source>
</evidence>
<keyword evidence="4" id="KW-1185">Reference proteome</keyword>
<feature type="compositionally biased region" description="Low complexity" evidence="1">
    <location>
        <begin position="162"/>
        <end position="193"/>
    </location>
</feature>
<feature type="signal peptide" evidence="2">
    <location>
        <begin position="1"/>
        <end position="17"/>
    </location>
</feature>
<reference evidence="3 4" key="1">
    <citation type="submission" date="2019-04" db="EMBL/GenBank/DDBJ databases">
        <title>Friends and foes A comparative genomics study of 23 Aspergillus species from section Flavi.</title>
        <authorList>
            <consortium name="DOE Joint Genome Institute"/>
            <person name="Kjaerbolling I."/>
            <person name="Vesth T."/>
            <person name="Frisvad J.C."/>
            <person name="Nybo J.L."/>
            <person name="Theobald S."/>
            <person name="Kildgaard S."/>
            <person name="Isbrandt T."/>
            <person name="Kuo A."/>
            <person name="Sato A."/>
            <person name="Lyhne E.K."/>
            <person name="Kogle M.E."/>
            <person name="Wiebenga A."/>
            <person name="Kun R.S."/>
            <person name="Lubbers R.J."/>
            <person name="Makela M.R."/>
            <person name="Barry K."/>
            <person name="Chovatia M."/>
            <person name="Clum A."/>
            <person name="Daum C."/>
            <person name="Haridas S."/>
            <person name="He G."/>
            <person name="LaButti K."/>
            <person name="Lipzen A."/>
            <person name="Mondo S."/>
            <person name="Riley R."/>
            <person name="Salamov A."/>
            <person name="Simmons B.A."/>
            <person name="Magnuson J.K."/>
            <person name="Henrissat B."/>
            <person name="Mortensen U.H."/>
            <person name="Larsen T.O."/>
            <person name="Devries R.P."/>
            <person name="Grigoriev I.V."/>
            <person name="Machida M."/>
            <person name="Baker S.E."/>
            <person name="Andersen M.R."/>
        </authorList>
    </citation>
    <scope>NUCLEOTIDE SEQUENCE [LARGE SCALE GENOMIC DNA]</scope>
    <source>
        <strain evidence="3 4">CBS 151.66</strain>
    </source>
</reference>
<feature type="region of interest" description="Disordered" evidence="1">
    <location>
        <begin position="143"/>
        <end position="194"/>
    </location>
</feature>
<sequence length="217" mass="21194">MTVKLFMGLAMAGLISATSTVTSMFLMGLDSQNLVASIVDNDATATTYYVTCPPATQTDDDYADCGLGPGMTVTNAAPTIIMQLNEEPAFSYTVNCSVGGTTAAVCTAIAGGPAANNAGTFISTLQQSEISFAPVTITGGSIKSVSATTTPTTTAESGSKATGGATETSKSSTSSPGSGSSASSSSSAASTGGMPQITGDTSMLFGGAAVALAAALL</sequence>
<protein>
    <recommendedName>
        <fullName evidence="5">GPI anchored protein</fullName>
    </recommendedName>
</protein>
<dbReference type="Proteomes" id="UP000326565">
    <property type="component" value="Unassembled WGS sequence"/>
</dbReference>
<evidence type="ECO:0000313" key="4">
    <source>
        <dbReference type="Proteomes" id="UP000326565"/>
    </source>
</evidence>